<feature type="transmembrane region" description="Helical" evidence="1">
    <location>
        <begin position="95"/>
        <end position="117"/>
    </location>
</feature>
<organism evidence="2">
    <name type="scientific">Lactococcus lactis</name>
    <dbReference type="NCBI Taxonomy" id="1358"/>
    <lineage>
        <taxon>Bacteria</taxon>
        <taxon>Bacillati</taxon>
        <taxon>Bacillota</taxon>
        <taxon>Bacilli</taxon>
        <taxon>Lactobacillales</taxon>
        <taxon>Streptococcaceae</taxon>
        <taxon>Lactococcus</taxon>
    </lineage>
</organism>
<keyword evidence="1" id="KW-0472">Membrane</keyword>
<feature type="transmembrane region" description="Helical" evidence="1">
    <location>
        <begin position="20"/>
        <end position="40"/>
    </location>
</feature>
<dbReference type="InterPro" id="IPR021205">
    <property type="entry name" value="Lanti_perm_SpaE/MutE/EpiE-like"/>
</dbReference>
<feature type="transmembrane region" description="Helical" evidence="1">
    <location>
        <begin position="129"/>
        <end position="149"/>
    </location>
</feature>
<dbReference type="AlphaFoldDB" id="B5MEU5"/>
<reference evidence="2" key="1">
    <citation type="journal article" date="2008" name="J. Appl. Microbiol.">
        <title>Biosynthetic characterization and biochemical features of the third natural nisin variant, nisin Q, produced by Lactococcus lactis 61-14.</title>
        <authorList>
            <person name="Yoneyama F."/>
            <person name="Fukao M."/>
            <person name="Zendo T."/>
            <person name="Nakayama J."/>
            <person name="Sonomoto K."/>
        </authorList>
    </citation>
    <scope>NUCLEOTIDE SEQUENCE</scope>
    <source>
        <strain evidence="2">61-14</strain>
    </source>
</reference>
<evidence type="ECO:0000313" key="2">
    <source>
        <dbReference type="EMBL" id="BAG71488.1"/>
    </source>
</evidence>
<proteinExistence type="predicted"/>
<gene>
    <name evidence="2" type="primary">niqE</name>
</gene>
<accession>B5MEU5</accession>
<keyword evidence="1" id="KW-1133">Transmembrane helix</keyword>
<keyword evidence="1" id="KW-0812">Transmembrane</keyword>
<feature type="transmembrane region" description="Helical" evidence="1">
    <location>
        <begin position="46"/>
        <end position="64"/>
    </location>
</feature>
<dbReference type="EMBL" id="AB362350">
    <property type="protein sequence ID" value="BAG71488.1"/>
    <property type="molecule type" value="Genomic_DNA"/>
</dbReference>
<feature type="transmembrane region" description="Helical" evidence="1">
    <location>
        <begin position="212"/>
        <end position="233"/>
    </location>
</feature>
<protein>
    <submittedName>
        <fullName evidence="2">Immunity protein</fullName>
    </submittedName>
</protein>
<sequence>MKRMLASETLKLKRSGTLRLAMIIPFVTLFIAFLMGGMQIFAAFSIYWWEAGFLFLLISLLFLYDKKSEEKAGNFQNVNSEDLSWKIHLVKMLLIWLRGLIASLVLAVLLYLVAWIFQGIVVVDFMKVSVALLAILLAAAWNLPLLYVLSKWFNTYVLIAANSLLCLIVAPFIAQTPIWFLLPYTYHYKVVESLLHIKPAGDLLEKTVNFNIWEVLLPIGLSIVVTIGLSYVLKGVLEHDKK</sequence>
<dbReference type="CDD" id="cd21807">
    <property type="entry name" value="ABC-2_lan_permease_MutE_EpiE-like"/>
    <property type="match status" value="1"/>
</dbReference>
<feature type="transmembrane region" description="Helical" evidence="1">
    <location>
        <begin position="156"/>
        <end position="182"/>
    </location>
</feature>
<evidence type="ECO:0000256" key="1">
    <source>
        <dbReference type="SAM" id="Phobius"/>
    </source>
</evidence>
<name>B5MEU5_9LACT</name>